<dbReference type="PANTHER" id="PTHR24351">
    <property type="entry name" value="RIBOSOMAL PROTEIN S6 KINASE"/>
    <property type="match status" value="1"/>
</dbReference>
<dbReference type="InterPro" id="IPR011009">
    <property type="entry name" value="Kinase-like_dom_sf"/>
</dbReference>
<keyword evidence="2 11" id="KW-0723">Serine/threonine-protein kinase</keyword>
<dbReference type="EMBL" id="OU015569">
    <property type="protein sequence ID" value="CAG5100364.1"/>
    <property type="molecule type" value="Genomic_DNA"/>
</dbReference>
<feature type="domain" description="Protein kinase" evidence="13">
    <location>
        <begin position="69"/>
        <end position="331"/>
    </location>
</feature>
<dbReference type="PROSITE" id="PS00107">
    <property type="entry name" value="PROTEIN_KINASE_ATP"/>
    <property type="match status" value="2"/>
</dbReference>
<keyword evidence="4 11" id="KW-0808">Transferase</keyword>
<dbReference type="Pfam" id="PF00069">
    <property type="entry name" value="Pkinase"/>
    <property type="match status" value="2"/>
</dbReference>
<accession>A0ABN7SQ23</accession>
<evidence type="ECO:0000256" key="4">
    <source>
        <dbReference type="ARBA" id="ARBA00022679"/>
    </source>
</evidence>
<dbReference type="InterPro" id="IPR000961">
    <property type="entry name" value="AGC-kinase_C"/>
</dbReference>
<dbReference type="InterPro" id="IPR000719">
    <property type="entry name" value="Prot_kinase_dom"/>
</dbReference>
<feature type="binding site" evidence="12">
    <location>
        <position position="101"/>
    </location>
    <ligand>
        <name>ATP</name>
        <dbReference type="ChEBI" id="CHEBI:30616"/>
    </ligand>
</feature>
<comment type="similarity">
    <text evidence="1 11">Belongs to the protein kinase superfamily. AGC Ser/Thr protein kinase family. S6 kinase subfamily.</text>
</comment>
<dbReference type="SMART" id="SM00220">
    <property type="entry name" value="S_TKc"/>
    <property type="match status" value="2"/>
</dbReference>
<evidence type="ECO:0000259" key="14">
    <source>
        <dbReference type="PROSITE" id="PS51285"/>
    </source>
</evidence>
<keyword evidence="7 11" id="KW-0418">Kinase</keyword>
<evidence type="ECO:0000256" key="3">
    <source>
        <dbReference type="ARBA" id="ARBA00022553"/>
    </source>
</evidence>
<comment type="catalytic activity">
    <reaction evidence="9 11">
        <text>L-threonyl-[protein] + ATP = O-phospho-L-threonyl-[protein] + ADP + H(+)</text>
        <dbReference type="Rhea" id="RHEA:46608"/>
        <dbReference type="Rhea" id="RHEA-COMP:11060"/>
        <dbReference type="Rhea" id="RHEA-COMP:11605"/>
        <dbReference type="ChEBI" id="CHEBI:15378"/>
        <dbReference type="ChEBI" id="CHEBI:30013"/>
        <dbReference type="ChEBI" id="CHEBI:30616"/>
        <dbReference type="ChEBI" id="CHEBI:61977"/>
        <dbReference type="ChEBI" id="CHEBI:456216"/>
        <dbReference type="EC" id="2.7.11.1"/>
    </reaction>
</comment>
<evidence type="ECO:0000256" key="12">
    <source>
        <dbReference type="PROSITE-ProRule" id="PRU10141"/>
    </source>
</evidence>
<dbReference type="Gene3D" id="1.10.510.10">
    <property type="entry name" value="Transferase(Phosphotransferase) domain 1"/>
    <property type="match status" value="2"/>
</dbReference>
<evidence type="ECO:0000256" key="2">
    <source>
        <dbReference type="ARBA" id="ARBA00022527"/>
    </source>
</evidence>
<dbReference type="InterPro" id="IPR017441">
    <property type="entry name" value="Protein_kinase_ATP_BS"/>
</dbReference>
<evidence type="ECO:0000256" key="5">
    <source>
        <dbReference type="ARBA" id="ARBA00022737"/>
    </source>
</evidence>
<evidence type="ECO:0000259" key="13">
    <source>
        <dbReference type="PROSITE" id="PS50011"/>
    </source>
</evidence>
<dbReference type="Gene3D" id="3.30.200.20">
    <property type="entry name" value="Phosphorylase Kinase, domain 1"/>
    <property type="match status" value="2"/>
</dbReference>
<dbReference type="SUPFAM" id="SSF56112">
    <property type="entry name" value="Protein kinase-like (PK-like)"/>
    <property type="match status" value="2"/>
</dbReference>
<organism evidence="15 16">
    <name type="scientific">Oikopleura dioica</name>
    <name type="common">Tunicate</name>
    <dbReference type="NCBI Taxonomy" id="34765"/>
    <lineage>
        <taxon>Eukaryota</taxon>
        <taxon>Metazoa</taxon>
        <taxon>Chordata</taxon>
        <taxon>Tunicata</taxon>
        <taxon>Appendicularia</taxon>
        <taxon>Copelata</taxon>
        <taxon>Oikopleuridae</taxon>
        <taxon>Oikopleura</taxon>
    </lineage>
</organism>
<dbReference type="Proteomes" id="UP001158576">
    <property type="component" value="Chromosome XSR"/>
</dbReference>
<keyword evidence="8 11" id="KW-0067">ATP-binding</keyword>
<keyword evidence="5" id="KW-0677">Repeat</keyword>
<keyword evidence="16" id="KW-1185">Reference proteome</keyword>
<comment type="catalytic activity">
    <reaction evidence="10 11">
        <text>L-seryl-[protein] + ATP = O-phospho-L-seryl-[protein] + ADP + H(+)</text>
        <dbReference type="Rhea" id="RHEA:17989"/>
        <dbReference type="Rhea" id="RHEA-COMP:9863"/>
        <dbReference type="Rhea" id="RHEA-COMP:11604"/>
        <dbReference type="ChEBI" id="CHEBI:15378"/>
        <dbReference type="ChEBI" id="CHEBI:29999"/>
        <dbReference type="ChEBI" id="CHEBI:30616"/>
        <dbReference type="ChEBI" id="CHEBI:83421"/>
        <dbReference type="ChEBI" id="CHEBI:456216"/>
        <dbReference type="EC" id="2.7.11.1"/>
    </reaction>
</comment>
<dbReference type="SMART" id="SM00133">
    <property type="entry name" value="S_TK_X"/>
    <property type="match status" value="1"/>
</dbReference>
<keyword evidence="3" id="KW-0597">Phosphoprotein</keyword>
<evidence type="ECO:0000256" key="7">
    <source>
        <dbReference type="ARBA" id="ARBA00022777"/>
    </source>
</evidence>
<evidence type="ECO:0000313" key="16">
    <source>
        <dbReference type="Proteomes" id="UP001158576"/>
    </source>
</evidence>
<feature type="binding site" evidence="12">
    <location>
        <position position="467"/>
    </location>
    <ligand>
        <name>ATP</name>
        <dbReference type="ChEBI" id="CHEBI:30616"/>
    </ligand>
</feature>
<dbReference type="PROSITE" id="PS51285">
    <property type="entry name" value="AGC_KINASE_CTER"/>
    <property type="match status" value="1"/>
</dbReference>
<evidence type="ECO:0000256" key="11">
    <source>
        <dbReference type="PIRNR" id="PIRNR000606"/>
    </source>
</evidence>
<evidence type="ECO:0000256" key="10">
    <source>
        <dbReference type="ARBA" id="ARBA00048679"/>
    </source>
</evidence>
<name>A0ABN7SQ23_OIKDI</name>
<keyword evidence="6 11" id="KW-0547">Nucleotide-binding</keyword>
<evidence type="ECO:0000256" key="8">
    <source>
        <dbReference type="ARBA" id="ARBA00022840"/>
    </source>
</evidence>
<feature type="domain" description="AGC-kinase C-terminal" evidence="14">
    <location>
        <begin position="332"/>
        <end position="403"/>
    </location>
</feature>
<feature type="domain" description="Protein kinase" evidence="13">
    <location>
        <begin position="438"/>
        <end position="707"/>
    </location>
</feature>
<protein>
    <recommendedName>
        <fullName evidence="11">Ribosomal protein S6 kinase</fullName>
        <ecNumber evidence="11">2.7.11.1</ecNumber>
    </recommendedName>
</protein>
<dbReference type="PROSITE" id="PS00108">
    <property type="entry name" value="PROTEIN_KINASE_ST"/>
    <property type="match status" value="2"/>
</dbReference>
<evidence type="ECO:0000256" key="6">
    <source>
        <dbReference type="ARBA" id="ARBA00022741"/>
    </source>
</evidence>
<dbReference type="InterPro" id="IPR008271">
    <property type="entry name" value="Ser/Thr_kinase_AS"/>
</dbReference>
<reference evidence="15 16" key="1">
    <citation type="submission" date="2021-04" db="EMBL/GenBank/DDBJ databases">
        <authorList>
            <person name="Bliznina A."/>
        </authorList>
    </citation>
    <scope>NUCLEOTIDE SEQUENCE [LARGE SCALE GENOMIC DNA]</scope>
</reference>
<sequence>MPLDHYAHGPLSATGLINRIELDEMDVDPLPASQIQNAQNSQNSSKAEEMESEVALDSLVNQKAHPNHFKLLKVLGQGSFGKVFLVQKNEGADRGKYFAMKVLKKAALKVRDRERTKLERNILAMVRHPFIVELYYAMQTEGKLYLVLEFVQGGDLFTRLSKEIMFTERDVQFYLAELATALIHIHSLGIIYRDLKPENVLVAKDGHIKLTDFGLSKESFEHADNENKAGSFCGTVEYMAPEVIKRTGHDHVCDWWSFAVLMFEMLTGSLPFRDKNRKMTMQLICKDKLAMPAFLTAEAQSLLRKLFKRKPQNRLGAGPEGPNNIKRHEFFQGIDWNKLVRKEIKPPFIPTIDRNDHCGTEYFDKDFTRRVAQDSPAIPASAGANQLFRGFSFTRGSHEKNPMSPGELTESHFRNNAPEGFFLTQASNNEKKTFHTEYELLDVIGKGSYSEVKKCRHKKTGKLYAVKISKKSGSTHPLDNGMRDDEIEILVRFSSHPNIITVKDFFMEKAENNFAVYLVTELMEGGEIFTKIQQQKAFSEREASAVMKTVVSTVAYLHENDIAHRDLKPSNILYADETGDPSTICLVDFGFAKQLRHENGMLMTPCYTKSYVAPEVFNKQQYDLSCDIWSLGCIMFTMLVGKTPFGILPSDSEEVVAQKLASCELNFDDPKVNVALSPQAKSLLERLLSIDSKSRPTAKQILEDEWIKNCKKLPSKNIAALESPVDISKGVSSAIKVVTNSSRNSSKQGGISLQAPVSSGLFKRRLKNFGKNFPSSLKF</sequence>
<dbReference type="EC" id="2.7.11.1" evidence="11"/>
<evidence type="ECO:0000256" key="9">
    <source>
        <dbReference type="ARBA" id="ARBA00047899"/>
    </source>
</evidence>
<evidence type="ECO:0000313" key="15">
    <source>
        <dbReference type="EMBL" id="CAG5100364.1"/>
    </source>
</evidence>
<proteinExistence type="inferred from homology"/>
<dbReference type="PROSITE" id="PS50011">
    <property type="entry name" value="PROTEIN_KINASE_DOM"/>
    <property type="match status" value="2"/>
</dbReference>
<comment type="cofactor">
    <cofactor evidence="11">
        <name>Mg(2+)</name>
        <dbReference type="ChEBI" id="CHEBI:18420"/>
    </cofactor>
</comment>
<gene>
    <name evidence="15" type="ORF">OKIOD_LOCUS8526</name>
</gene>
<dbReference type="PIRSF" id="PIRSF000606">
    <property type="entry name" value="Ribsml_S6_kin_2"/>
    <property type="match status" value="1"/>
</dbReference>
<dbReference type="InterPro" id="IPR016239">
    <property type="entry name" value="Ribosomal_S6_kinase_II"/>
</dbReference>
<evidence type="ECO:0000256" key="1">
    <source>
        <dbReference type="ARBA" id="ARBA00009804"/>
    </source>
</evidence>